<proteinExistence type="predicted"/>
<dbReference type="OrthoDB" id="7948828at2"/>
<dbReference type="InParanoid" id="A0A1Y5U0A2"/>
<evidence type="ECO:0000313" key="1">
    <source>
        <dbReference type="EMBL" id="SLN77772.1"/>
    </source>
</evidence>
<name>A0A1Y5U0A2_9PROT</name>
<accession>A0A1Y5U0A2</accession>
<dbReference type="RefSeq" id="WP_085885867.1">
    <property type="nucleotide sequence ID" value="NZ_FWFR01000010.1"/>
</dbReference>
<sequence length="123" mass="13891">MSRSQPRNLIRDAIIDRLSARADVDAHPCERRAGPTKYIAAFVNKRGTAFAVDLMSASKQPIWFLDRPELRSKLEAAGVDYELYPPKRGRNSNLHKIPGFKHGALIRAYPEDVDSAMRIVDML</sequence>
<protein>
    <submittedName>
        <fullName evidence="1">Uncharacterized protein</fullName>
    </submittedName>
</protein>
<dbReference type="Proteomes" id="UP000193200">
    <property type="component" value="Unassembled WGS sequence"/>
</dbReference>
<evidence type="ECO:0000313" key="2">
    <source>
        <dbReference type="Proteomes" id="UP000193200"/>
    </source>
</evidence>
<organism evidence="1 2">
    <name type="scientific">Oceanibacterium hippocampi</name>
    <dbReference type="NCBI Taxonomy" id="745714"/>
    <lineage>
        <taxon>Bacteria</taxon>
        <taxon>Pseudomonadati</taxon>
        <taxon>Pseudomonadota</taxon>
        <taxon>Alphaproteobacteria</taxon>
        <taxon>Sneathiellales</taxon>
        <taxon>Sneathiellaceae</taxon>
        <taxon>Oceanibacterium</taxon>
    </lineage>
</organism>
<gene>
    <name evidence="1" type="ORF">OCH7691_04537</name>
</gene>
<keyword evidence="2" id="KW-1185">Reference proteome</keyword>
<dbReference type="AlphaFoldDB" id="A0A1Y5U0A2"/>
<dbReference type="EMBL" id="FWFR01000010">
    <property type="protein sequence ID" value="SLN77772.1"/>
    <property type="molecule type" value="Genomic_DNA"/>
</dbReference>
<reference evidence="1 2" key="1">
    <citation type="submission" date="2017-03" db="EMBL/GenBank/DDBJ databases">
        <authorList>
            <person name="Afonso C.L."/>
            <person name="Miller P.J."/>
            <person name="Scott M.A."/>
            <person name="Spackman E."/>
            <person name="Goraichik I."/>
            <person name="Dimitrov K.M."/>
            <person name="Suarez D.L."/>
            <person name="Swayne D.E."/>
        </authorList>
    </citation>
    <scope>NUCLEOTIDE SEQUENCE [LARGE SCALE GENOMIC DNA]</scope>
    <source>
        <strain evidence="1 2">CECT 7691</strain>
    </source>
</reference>